<dbReference type="PANTHER" id="PTHR10073:SF47">
    <property type="entry name" value="DNA MISMATCH REPAIR PROTEIN MLH3"/>
    <property type="match status" value="1"/>
</dbReference>
<dbReference type="Pfam" id="PF08676">
    <property type="entry name" value="MutL_C"/>
    <property type="match status" value="1"/>
</dbReference>
<dbReference type="PANTHER" id="PTHR10073">
    <property type="entry name" value="DNA MISMATCH REPAIR PROTEIN MLH, PMS, MUTL"/>
    <property type="match status" value="1"/>
</dbReference>
<dbReference type="OMA" id="DITSNDW"/>
<reference evidence="2" key="3">
    <citation type="submission" date="2025-08" db="UniProtKB">
        <authorList>
            <consortium name="Ensembl"/>
        </authorList>
    </citation>
    <scope>IDENTIFICATION</scope>
</reference>
<accession>F7B169</accession>
<dbReference type="GO" id="GO:0140664">
    <property type="term" value="F:ATP-dependent DNA damage sensor activity"/>
    <property type="evidence" value="ECO:0007669"/>
    <property type="project" value="InterPro"/>
</dbReference>
<reference evidence="2" key="2">
    <citation type="journal article" date="2008" name="Genome Biol.">
        <title>Improved genome assembly and evidence-based global gene model set for the chordate Ciona intestinalis: new insight into intron and operon populations.</title>
        <authorList>
            <person name="Satou Y."/>
            <person name="Mineta K."/>
            <person name="Ogasawara M."/>
            <person name="Sasakura Y."/>
            <person name="Shoguchi E."/>
            <person name="Ueno K."/>
            <person name="Yamada L."/>
            <person name="Matsumoto J."/>
            <person name="Wasserscheid J."/>
            <person name="Dewar K."/>
            <person name="Wiley G.B."/>
            <person name="Macmil S.L."/>
            <person name="Roe B.A."/>
            <person name="Zeller R.W."/>
            <person name="Hastings K.E."/>
            <person name="Lemaire P."/>
            <person name="Lindquist E."/>
            <person name="Endo T."/>
            <person name="Hotta K."/>
            <person name="Inaba K."/>
        </authorList>
    </citation>
    <scope>NUCLEOTIDE SEQUENCE [LARGE SCALE GENOMIC DNA]</scope>
    <source>
        <strain evidence="2">wild type</strain>
    </source>
</reference>
<reference evidence="3" key="1">
    <citation type="journal article" date="2002" name="Science">
        <title>The draft genome of Ciona intestinalis: insights into chordate and vertebrate origins.</title>
        <authorList>
            <person name="Dehal P."/>
            <person name="Satou Y."/>
            <person name="Campbell R.K."/>
            <person name="Chapman J."/>
            <person name="Degnan B."/>
            <person name="De Tomaso A."/>
            <person name="Davidson B."/>
            <person name="Di Gregorio A."/>
            <person name="Gelpke M."/>
            <person name="Goodstein D.M."/>
            <person name="Harafuji N."/>
            <person name="Hastings K.E."/>
            <person name="Ho I."/>
            <person name="Hotta K."/>
            <person name="Huang W."/>
            <person name="Kawashima T."/>
            <person name="Lemaire P."/>
            <person name="Martinez D."/>
            <person name="Meinertzhagen I.A."/>
            <person name="Necula S."/>
            <person name="Nonaka M."/>
            <person name="Putnam N."/>
            <person name="Rash S."/>
            <person name="Saiga H."/>
            <person name="Satake M."/>
            <person name="Terry A."/>
            <person name="Yamada L."/>
            <person name="Wang H.G."/>
            <person name="Awazu S."/>
            <person name="Azumi K."/>
            <person name="Boore J."/>
            <person name="Branno M."/>
            <person name="Chin-Bow S."/>
            <person name="DeSantis R."/>
            <person name="Doyle S."/>
            <person name="Francino P."/>
            <person name="Keys D.N."/>
            <person name="Haga S."/>
            <person name="Hayashi H."/>
            <person name="Hino K."/>
            <person name="Imai K.S."/>
            <person name="Inaba K."/>
            <person name="Kano S."/>
            <person name="Kobayashi K."/>
            <person name="Kobayashi M."/>
            <person name="Lee B.I."/>
            <person name="Makabe K.W."/>
            <person name="Manohar C."/>
            <person name="Matassi G."/>
            <person name="Medina M."/>
            <person name="Mochizuki Y."/>
            <person name="Mount S."/>
            <person name="Morishita T."/>
            <person name="Miura S."/>
            <person name="Nakayama A."/>
            <person name="Nishizaka S."/>
            <person name="Nomoto H."/>
            <person name="Ohta F."/>
            <person name="Oishi K."/>
            <person name="Rigoutsos I."/>
            <person name="Sano M."/>
            <person name="Sasaki A."/>
            <person name="Sasakura Y."/>
            <person name="Shoguchi E."/>
            <person name="Shin-i T."/>
            <person name="Spagnuolo A."/>
            <person name="Stainier D."/>
            <person name="Suzuki M.M."/>
            <person name="Tassy O."/>
            <person name="Takatori N."/>
            <person name="Tokuoka M."/>
            <person name="Yagi K."/>
            <person name="Yoshizaki F."/>
            <person name="Wada S."/>
            <person name="Zhang C."/>
            <person name="Hyatt P.D."/>
            <person name="Larimer F."/>
            <person name="Detter C."/>
            <person name="Doggett N."/>
            <person name="Glavina T."/>
            <person name="Hawkins T."/>
            <person name="Richardson P."/>
            <person name="Lucas S."/>
            <person name="Kohara Y."/>
            <person name="Levine M."/>
            <person name="Satoh N."/>
            <person name="Rokhsar D.S."/>
        </authorList>
    </citation>
    <scope>NUCLEOTIDE SEQUENCE [LARGE SCALE GENOMIC DNA]</scope>
</reference>
<dbReference type="Proteomes" id="UP000008144">
    <property type="component" value="Chromosome 4"/>
</dbReference>
<dbReference type="STRING" id="7719.ENSCINP00000024775"/>
<dbReference type="EMBL" id="EAAA01001987">
    <property type="status" value="NOT_ANNOTATED_CDS"/>
    <property type="molecule type" value="Genomic_DNA"/>
</dbReference>
<keyword evidence="3" id="KW-1185">Reference proteome</keyword>
<dbReference type="InterPro" id="IPR042121">
    <property type="entry name" value="MutL_C_regsub"/>
</dbReference>
<dbReference type="SUPFAM" id="SSF118116">
    <property type="entry name" value="DNA mismatch repair protein MutL"/>
    <property type="match status" value="1"/>
</dbReference>
<proteinExistence type="predicted"/>
<sequence>MPSVRVDNVTVFRPQQQNTTAHPTFFQGIYTEVKLTKEVLTKLKVIGQFGNKFIACSVGCTTDSRGMLLLVDQHAAHERVRLESFISDAYESSKRINLKTSKLESKVEINLTKTQTAAVRNHPEVFYTCGLRFDSDLNTEDDLVTVNSIPSLLTTSGTLKETIENLIEERTQALYVNRGVSDSMSPVLFQLLCSKACHGAIRFGDPLALEQCTELLTALSKCDFPFQCAHGRPSVMPLLDLNTLKTKKKRLN</sequence>
<dbReference type="Ensembl" id="ENSCINT00000025021.1">
    <property type="protein sequence ID" value="ENSCINP00000024775.1"/>
    <property type="gene ID" value="ENSCING00000013515.1"/>
</dbReference>
<dbReference type="GeneTree" id="ENSGT00800000124177"/>
<dbReference type="GO" id="GO:0016887">
    <property type="term" value="F:ATP hydrolysis activity"/>
    <property type="evidence" value="ECO:0007669"/>
    <property type="project" value="InterPro"/>
</dbReference>
<dbReference type="SMART" id="SM00853">
    <property type="entry name" value="MutL_C"/>
    <property type="match status" value="1"/>
</dbReference>
<name>F7B169_CIOIN</name>
<dbReference type="Gene3D" id="3.30.1540.20">
    <property type="entry name" value="MutL, C-terminal domain, dimerisation subdomain"/>
    <property type="match status" value="1"/>
</dbReference>
<dbReference type="InterPro" id="IPR042120">
    <property type="entry name" value="MutL_C_dimsub"/>
</dbReference>
<dbReference type="GO" id="GO:0032300">
    <property type="term" value="C:mismatch repair complex"/>
    <property type="evidence" value="ECO:0007669"/>
    <property type="project" value="InterPro"/>
</dbReference>
<dbReference type="Gene3D" id="3.30.1370.100">
    <property type="entry name" value="MutL, C-terminal domain, regulatory subdomain"/>
    <property type="match status" value="1"/>
</dbReference>
<dbReference type="HOGENOM" id="CLU_1079572_0_0_1"/>
<dbReference type="InParanoid" id="F7B169"/>
<feature type="domain" description="MutL C-terminal dimerisation" evidence="1">
    <location>
        <begin position="45"/>
        <end position="207"/>
    </location>
</feature>
<dbReference type="InterPro" id="IPR014790">
    <property type="entry name" value="MutL_C"/>
</dbReference>
<organism evidence="2 3">
    <name type="scientific">Ciona intestinalis</name>
    <name type="common">Transparent sea squirt</name>
    <name type="synonym">Ascidia intestinalis</name>
    <dbReference type="NCBI Taxonomy" id="7719"/>
    <lineage>
        <taxon>Eukaryota</taxon>
        <taxon>Metazoa</taxon>
        <taxon>Chordata</taxon>
        <taxon>Tunicata</taxon>
        <taxon>Ascidiacea</taxon>
        <taxon>Phlebobranchia</taxon>
        <taxon>Cionidae</taxon>
        <taxon>Ciona</taxon>
    </lineage>
</organism>
<dbReference type="InterPro" id="IPR037198">
    <property type="entry name" value="MutL_C_sf"/>
</dbReference>
<dbReference type="GO" id="GO:0006298">
    <property type="term" value="P:mismatch repair"/>
    <property type="evidence" value="ECO:0007669"/>
    <property type="project" value="InterPro"/>
</dbReference>
<reference evidence="2" key="4">
    <citation type="submission" date="2025-09" db="UniProtKB">
        <authorList>
            <consortium name="Ensembl"/>
        </authorList>
    </citation>
    <scope>IDENTIFICATION</scope>
</reference>
<dbReference type="InterPro" id="IPR038973">
    <property type="entry name" value="MutL/Mlh/Pms-like"/>
</dbReference>
<evidence type="ECO:0000313" key="2">
    <source>
        <dbReference type="Ensembl" id="ENSCINP00000024775.1"/>
    </source>
</evidence>
<dbReference type="AlphaFoldDB" id="F7B169"/>
<evidence type="ECO:0000259" key="1">
    <source>
        <dbReference type="SMART" id="SM00853"/>
    </source>
</evidence>
<protein>
    <recommendedName>
        <fullName evidence="1">MutL C-terminal dimerisation domain-containing protein</fullName>
    </recommendedName>
</protein>
<dbReference type="GO" id="GO:0005524">
    <property type="term" value="F:ATP binding"/>
    <property type="evidence" value="ECO:0007669"/>
    <property type="project" value="InterPro"/>
</dbReference>
<evidence type="ECO:0000313" key="3">
    <source>
        <dbReference type="Proteomes" id="UP000008144"/>
    </source>
</evidence>